<feature type="region of interest" description="Disordered" evidence="1">
    <location>
        <begin position="61"/>
        <end position="83"/>
    </location>
</feature>
<dbReference type="EMBL" id="JXDG01000020">
    <property type="protein sequence ID" value="KIH84290.1"/>
    <property type="molecule type" value="Genomic_DNA"/>
</dbReference>
<reference evidence="2 3" key="1">
    <citation type="submission" date="2015-01" db="EMBL/GenBank/DDBJ databases">
        <title>Complete genome of Pseudomonas batumici UCM B-321 producer of the batumin antibiotic with strong antistaphilococcal and potential anticancer activity.</title>
        <authorList>
            <person name="Klochko V.V."/>
            <person name="Zelena L.B."/>
            <person name="Elena K.A."/>
            <person name="Reva O.N."/>
        </authorList>
    </citation>
    <scope>NUCLEOTIDE SEQUENCE [LARGE SCALE GENOMIC DNA]</scope>
    <source>
        <strain evidence="2 3">UCM B-321</strain>
    </source>
</reference>
<sequence>MNKCQFHNDCSGYCVMPEQIAANLCEDCQDAERMDEAVRLRTAEVVEAATELLGELDAAAHARPAGVHGAPTRSVGRVSPHHP</sequence>
<dbReference type="Proteomes" id="UP000031535">
    <property type="component" value="Unassembled WGS sequence"/>
</dbReference>
<keyword evidence="3" id="KW-1185">Reference proteome</keyword>
<comment type="caution">
    <text evidence="2">The sequence shown here is derived from an EMBL/GenBank/DDBJ whole genome shotgun (WGS) entry which is preliminary data.</text>
</comment>
<gene>
    <name evidence="2" type="ORF">UCMB321_1859</name>
</gene>
<accession>A0A0C2IBG1</accession>
<name>A0A0C2IBG1_9PSED</name>
<evidence type="ECO:0000256" key="1">
    <source>
        <dbReference type="SAM" id="MobiDB-lite"/>
    </source>
</evidence>
<protein>
    <submittedName>
        <fullName evidence="2">Uncharacterized protein</fullName>
    </submittedName>
</protein>
<proteinExistence type="predicted"/>
<evidence type="ECO:0000313" key="2">
    <source>
        <dbReference type="EMBL" id="KIH84290.1"/>
    </source>
</evidence>
<dbReference type="RefSeq" id="WP_245220761.1">
    <property type="nucleotide sequence ID" value="NZ_JXDG01000020.1"/>
</dbReference>
<evidence type="ECO:0000313" key="3">
    <source>
        <dbReference type="Proteomes" id="UP000031535"/>
    </source>
</evidence>
<dbReference type="AlphaFoldDB" id="A0A0C2IBG1"/>
<organism evidence="2 3">
    <name type="scientific">Pseudomonas batumici</name>
    <dbReference type="NCBI Taxonomy" id="226910"/>
    <lineage>
        <taxon>Bacteria</taxon>
        <taxon>Pseudomonadati</taxon>
        <taxon>Pseudomonadota</taxon>
        <taxon>Gammaproteobacteria</taxon>
        <taxon>Pseudomonadales</taxon>
        <taxon>Pseudomonadaceae</taxon>
        <taxon>Pseudomonas</taxon>
    </lineage>
</organism>
<dbReference type="PATRIC" id="fig|226910.6.peg.1850"/>